<protein>
    <submittedName>
        <fullName evidence="5">Helix-turn-helix domain-containing protein</fullName>
    </submittedName>
</protein>
<dbReference type="SMART" id="SM00342">
    <property type="entry name" value="HTH_ARAC"/>
    <property type="match status" value="1"/>
</dbReference>
<dbReference type="InterPro" id="IPR018060">
    <property type="entry name" value="HTH_AraC"/>
</dbReference>
<keyword evidence="2" id="KW-0238">DNA-binding</keyword>
<gene>
    <name evidence="5" type="ORF">GCM10009129_10600</name>
</gene>
<evidence type="ECO:0000259" key="4">
    <source>
        <dbReference type="PROSITE" id="PS01124"/>
    </source>
</evidence>
<dbReference type="Pfam" id="PF12833">
    <property type="entry name" value="HTH_18"/>
    <property type="match status" value="1"/>
</dbReference>
<comment type="caution">
    <text evidence="5">The sequence shown here is derived from an EMBL/GenBank/DDBJ whole genome shotgun (WGS) entry which is preliminary data.</text>
</comment>
<dbReference type="Pfam" id="PF20240">
    <property type="entry name" value="DUF6597"/>
    <property type="match status" value="1"/>
</dbReference>
<reference evidence="5 6" key="1">
    <citation type="journal article" date="2019" name="Int. J. Syst. Evol. Microbiol.">
        <title>The Global Catalogue of Microorganisms (GCM) 10K type strain sequencing project: providing services to taxonomists for standard genome sequencing and annotation.</title>
        <authorList>
            <consortium name="The Broad Institute Genomics Platform"/>
            <consortium name="The Broad Institute Genome Sequencing Center for Infectious Disease"/>
            <person name="Wu L."/>
            <person name="Ma J."/>
        </authorList>
    </citation>
    <scope>NUCLEOTIDE SEQUENCE [LARGE SCALE GENOMIC DNA]</scope>
    <source>
        <strain evidence="5 6">JCM 16343</strain>
    </source>
</reference>
<dbReference type="Gene3D" id="1.10.10.60">
    <property type="entry name" value="Homeodomain-like"/>
    <property type="match status" value="1"/>
</dbReference>
<dbReference type="InterPro" id="IPR050204">
    <property type="entry name" value="AraC_XylS_family_regulators"/>
</dbReference>
<evidence type="ECO:0000313" key="5">
    <source>
        <dbReference type="EMBL" id="GAA0315218.1"/>
    </source>
</evidence>
<keyword evidence="1" id="KW-0805">Transcription regulation</keyword>
<proteinExistence type="predicted"/>
<dbReference type="RefSeq" id="WP_201503483.1">
    <property type="nucleotide sequence ID" value="NZ_BAAAFR010000001.1"/>
</dbReference>
<dbReference type="PANTHER" id="PTHR46796">
    <property type="entry name" value="HTH-TYPE TRANSCRIPTIONAL ACTIVATOR RHAS-RELATED"/>
    <property type="match status" value="1"/>
</dbReference>
<dbReference type="EMBL" id="BAAAFR010000001">
    <property type="protein sequence ID" value="GAA0315218.1"/>
    <property type="molecule type" value="Genomic_DNA"/>
</dbReference>
<dbReference type="InterPro" id="IPR020449">
    <property type="entry name" value="Tscrpt_reg_AraC-type_HTH"/>
</dbReference>
<keyword evidence="3" id="KW-0804">Transcription</keyword>
<dbReference type="InterPro" id="IPR046532">
    <property type="entry name" value="DUF6597"/>
</dbReference>
<evidence type="ECO:0000256" key="3">
    <source>
        <dbReference type="ARBA" id="ARBA00023163"/>
    </source>
</evidence>
<dbReference type="Proteomes" id="UP001501787">
    <property type="component" value="Unassembled WGS sequence"/>
</dbReference>
<dbReference type="PRINTS" id="PR00032">
    <property type="entry name" value="HTHARAC"/>
</dbReference>
<dbReference type="PROSITE" id="PS01124">
    <property type="entry name" value="HTH_ARAC_FAMILY_2"/>
    <property type="match status" value="1"/>
</dbReference>
<dbReference type="PANTHER" id="PTHR46796:SF13">
    <property type="entry name" value="HTH-TYPE TRANSCRIPTIONAL ACTIVATOR RHAS"/>
    <property type="match status" value="1"/>
</dbReference>
<organism evidence="5 6">
    <name type="scientific">Psychrobacter aestuarii</name>
    <dbReference type="NCBI Taxonomy" id="556327"/>
    <lineage>
        <taxon>Bacteria</taxon>
        <taxon>Pseudomonadati</taxon>
        <taxon>Pseudomonadota</taxon>
        <taxon>Gammaproteobacteria</taxon>
        <taxon>Moraxellales</taxon>
        <taxon>Moraxellaceae</taxon>
        <taxon>Psychrobacter</taxon>
    </lineage>
</organism>
<name>A0ABN0VR52_9GAMM</name>
<evidence type="ECO:0000313" key="6">
    <source>
        <dbReference type="Proteomes" id="UP001501787"/>
    </source>
</evidence>
<keyword evidence="6" id="KW-1185">Reference proteome</keyword>
<sequence length="266" mass="30362">MNAHLIKPLQPYFMLYTQSSYQKKYINREGISHFYCFTLEHTAMDVNVVPDGSIDIIIKLHDTHPEAWVCGSSKAPRSTLIEKGCSYFGVRYQIGVAPDFLSIQPKDVVEQSIPLHELSILSEPLLASLSQCDNFEAYIATFWRICGARKGVVERSELSQILVALMIAHRGNISVAELSKHSGYSARTINNVFNNYYGLSPKTFSLILKYQQVLDQLMQSNGERLTDLATDMGYADQSHFCRQFKRYNGQAPREFQNILKQYHYKA</sequence>
<dbReference type="InterPro" id="IPR009057">
    <property type="entry name" value="Homeodomain-like_sf"/>
</dbReference>
<accession>A0ABN0VR52</accession>
<evidence type="ECO:0000256" key="1">
    <source>
        <dbReference type="ARBA" id="ARBA00023015"/>
    </source>
</evidence>
<feature type="domain" description="HTH araC/xylS-type" evidence="4">
    <location>
        <begin position="156"/>
        <end position="258"/>
    </location>
</feature>
<evidence type="ECO:0000256" key="2">
    <source>
        <dbReference type="ARBA" id="ARBA00023125"/>
    </source>
</evidence>
<dbReference type="SUPFAM" id="SSF46689">
    <property type="entry name" value="Homeodomain-like"/>
    <property type="match status" value="1"/>
</dbReference>